<dbReference type="EMBL" id="FQZS01000021">
    <property type="protein sequence ID" value="SHJ22663.1"/>
    <property type="molecule type" value="Genomic_DNA"/>
</dbReference>
<gene>
    <name evidence="3" type="ORF">SAMN02745176_02837</name>
</gene>
<feature type="coiled-coil region" evidence="1">
    <location>
        <begin position="993"/>
        <end position="1020"/>
    </location>
</feature>
<dbReference type="OrthoDB" id="8780745at2"/>
<evidence type="ECO:0000256" key="1">
    <source>
        <dbReference type="SAM" id="Coils"/>
    </source>
</evidence>
<dbReference type="RefSeq" id="WP_073026825.1">
    <property type="nucleotide sequence ID" value="NZ_FQZS01000021.1"/>
</dbReference>
<proteinExistence type="predicted"/>
<name>A0A1M6HKG5_9FIRM</name>
<dbReference type="SUPFAM" id="SSF52540">
    <property type="entry name" value="P-loop containing nucleoside triphosphate hydrolases"/>
    <property type="match status" value="1"/>
</dbReference>
<dbReference type="Proteomes" id="UP000184442">
    <property type="component" value="Unassembled WGS sequence"/>
</dbReference>
<dbReference type="Pfam" id="PF19557">
    <property type="entry name" value="DUF6079_1st"/>
    <property type="match status" value="1"/>
</dbReference>
<dbReference type="InterPro" id="IPR045725">
    <property type="entry name" value="DUF6079_N"/>
</dbReference>
<evidence type="ECO:0000259" key="2">
    <source>
        <dbReference type="Pfam" id="PF19557"/>
    </source>
</evidence>
<organism evidence="3 4">
    <name type="scientific">Lutispora thermophila DSM 19022</name>
    <dbReference type="NCBI Taxonomy" id="1122184"/>
    <lineage>
        <taxon>Bacteria</taxon>
        <taxon>Bacillati</taxon>
        <taxon>Bacillota</taxon>
        <taxon>Clostridia</taxon>
        <taxon>Lutisporales</taxon>
        <taxon>Lutisporaceae</taxon>
        <taxon>Lutispora</taxon>
    </lineage>
</organism>
<reference evidence="3 4" key="1">
    <citation type="submission" date="2016-11" db="EMBL/GenBank/DDBJ databases">
        <authorList>
            <person name="Jaros S."/>
            <person name="Januszkiewicz K."/>
            <person name="Wedrychowicz H."/>
        </authorList>
    </citation>
    <scope>NUCLEOTIDE SEQUENCE [LARGE SCALE GENOMIC DNA]</scope>
    <source>
        <strain evidence="3 4">DSM 19022</strain>
    </source>
</reference>
<accession>A0A1M6HKG5</accession>
<keyword evidence="1" id="KW-0175">Coiled coil</keyword>
<dbReference type="InterPro" id="IPR027417">
    <property type="entry name" value="P-loop_NTPase"/>
</dbReference>
<protein>
    <recommendedName>
        <fullName evidence="2">DUF6079 domain-containing protein</fullName>
    </recommendedName>
</protein>
<dbReference type="STRING" id="1122184.SAMN02745176_02837"/>
<feature type="domain" description="DUF6079" evidence="2">
    <location>
        <begin position="25"/>
        <end position="139"/>
    </location>
</feature>
<sequence length="1381" mass="161693">MKIRDIVEVPRIDTIVKLTENISKDADRNKIESLLKGYVITNNVEENISRFFYKITHFKDRGHGFLISGLPGCGKSHFMSVLGLLMSNNEFFDLMKNKSKAIDDAKEHFRNKKIFVVPIIAEEGGPNTSLEDMFYRTAENISGFPFTDESYYIEQFEEAVVSNTRYKEKVDEFARIDSKGKFASWADLKANLGGRALTKIIKRFITKYDIRFFNPDRGRKDKQDYLFKWLYEEGYDGVLILIDELSEYLHDRGINARNDALFLKVFLENAEKRETDKIIPAWIVGAFLEDVNEVRVPGVYDLMKDRFPSENRFKLTVEDIEDIIDQRLIIKKNPKKIEEIFYSLEDKYSAFNKADKNKFMKIYPLHPETLEVLSKSLRFLSRQRSIVDFVLSQVRGNIEEGGNIKGIMDEDCFTLVTPDRILQHFKDRIKELSDKRIYFDDIYNYFMGGEGRGKGQLDVIFNNNPEDKEIAVKLINVMTILKINDIEQNYTVRDLTNMIQYPKMKGEFAELKVDAILSKIYEQGKYIEKQESDKGESENIYFINKDLGIGSKIRQDTKKVLDKLEGNNVYSIVDDLINVLNVEPVLLNSFREPAELNIKWNESSRKGIVKVYNLTRSETKDNVRSALNNLKQSEIDYYINIGTFFEIDEQKRTIDKELQGLGEDGQITFALFANHKDSYTKELEKRITKCILYWLPSDILESEEGKEQLNILKEYYAHLEVLKDYKREYEISASPDALQLKEKVEEMIYKEEDEVREILKNLYLNGSFYNVDGKIDVNIAAFSKESFSRIIQAAVSKVLKDVYKDNQFIKPDEDINLSDVSSNKFIKEFLFGNKDRLSLTPTDSKIINNIIKKFGDVSYAGNDIKYSLDSKSNKLIKFIIDEVNRKGEISYKELYEKVRKSTFGPDKNTVEIIFALMIKKGYLIPIKGDERLNVSQIKLPFNSSVQKFRLGQFVESKYYEGLMKFSKLFLNRNFEKEDLAAQEELWEDMLSFKKKTLENIEKIKLELHEFIKNMQIEENDFEKTYEVINQFTIMLDSLSEENNSKDGLEYFCEFNKHLLEKKDGKDVVEILYNDYQRILNWVNPGEFNSYPLKLRKINIELKNENLFIPEEDSYKTLKDSYNAIVKKLKNGDDFIFTDASEVVIKSYEDFRKEYNKRYVIEHLEQNEKPEFKELESIFEDDNYKFLGMISQINNINMDYDFVNITDDINRELEKVCHRSPLAILEKGEGACECRFKLGSKKYVENKSKFIKGISDAINGYIDSLNNEFNKQKIYKHINYLKQIGKKLDMVEKVEKMYMIPLDEDKVANYKAFIRANPDIIDFINEALTVNVDIVIRDINKFIEIFKDKPMPKSELIDKFIKYINGSDQISDTHYIKLTDLK</sequence>
<keyword evidence="4" id="KW-1185">Reference proteome</keyword>
<evidence type="ECO:0000313" key="4">
    <source>
        <dbReference type="Proteomes" id="UP000184442"/>
    </source>
</evidence>
<evidence type="ECO:0000313" key="3">
    <source>
        <dbReference type="EMBL" id="SHJ22663.1"/>
    </source>
</evidence>